<sequence>MPKLLLVLSGSLLAGTVHGAAVCRGCLRFFPGIIQRSIKITGATVTPPGTLTLTATKVVPSMLPTPPYMTFVTETTVWT</sequence>
<evidence type="ECO:0000313" key="2">
    <source>
        <dbReference type="EMBL" id="KIK63608.1"/>
    </source>
</evidence>
<dbReference type="AlphaFoldDB" id="A0A0D0D303"/>
<keyword evidence="3" id="KW-1185">Reference proteome</keyword>
<feature type="chain" id="PRO_5002208955" evidence="1">
    <location>
        <begin position="20"/>
        <end position="79"/>
    </location>
</feature>
<organism evidence="2 3">
    <name type="scientific">Collybiopsis luxurians FD-317 M1</name>
    <dbReference type="NCBI Taxonomy" id="944289"/>
    <lineage>
        <taxon>Eukaryota</taxon>
        <taxon>Fungi</taxon>
        <taxon>Dikarya</taxon>
        <taxon>Basidiomycota</taxon>
        <taxon>Agaricomycotina</taxon>
        <taxon>Agaricomycetes</taxon>
        <taxon>Agaricomycetidae</taxon>
        <taxon>Agaricales</taxon>
        <taxon>Marasmiineae</taxon>
        <taxon>Omphalotaceae</taxon>
        <taxon>Collybiopsis</taxon>
        <taxon>Collybiopsis luxurians</taxon>
    </lineage>
</organism>
<evidence type="ECO:0000256" key="1">
    <source>
        <dbReference type="SAM" id="SignalP"/>
    </source>
</evidence>
<dbReference type="OrthoDB" id="3025387at2759"/>
<evidence type="ECO:0000313" key="3">
    <source>
        <dbReference type="Proteomes" id="UP000053593"/>
    </source>
</evidence>
<dbReference type="Proteomes" id="UP000053593">
    <property type="component" value="Unassembled WGS sequence"/>
</dbReference>
<proteinExistence type="predicted"/>
<feature type="signal peptide" evidence="1">
    <location>
        <begin position="1"/>
        <end position="19"/>
    </location>
</feature>
<gene>
    <name evidence="2" type="ORF">GYMLUDRAFT_40662</name>
</gene>
<name>A0A0D0D303_9AGAR</name>
<dbReference type="HOGENOM" id="CLU_2606267_0_0_1"/>
<reference evidence="2 3" key="1">
    <citation type="submission" date="2014-04" db="EMBL/GenBank/DDBJ databases">
        <title>Evolutionary Origins and Diversification of the Mycorrhizal Mutualists.</title>
        <authorList>
            <consortium name="DOE Joint Genome Institute"/>
            <consortium name="Mycorrhizal Genomics Consortium"/>
            <person name="Kohler A."/>
            <person name="Kuo A."/>
            <person name="Nagy L.G."/>
            <person name="Floudas D."/>
            <person name="Copeland A."/>
            <person name="Barry K.W."/>
            <person name="Cichocki N."/>
            <person name="Veneault-Fourrey C."/>
            <person name="LaButti K."/>
            <person name="Lindquist E.A."/>
            <person name="Lipzen A."/>
            <person name="Lundell T."/>
            <person name="Morin E."/>
            <person name="Murat C."/>
            <person name="Riley R."/>
            <person name="Ohm R."/>
            <person name="Sun H."/>
            <person name="Tunlid A."/>
            <person name="Henrissat B."/>
            <person name="Grigoriev I.V."/>
            <person name="Hibbett D.S."/>
            <person name="Martin F."/>
        </authorList>
    </citation>
    <scope>NUCLEOTIDE SEQUENCE [LARGE SCALE GENOMIC DNA]</scope>
    <source>
        <strain evidence="2 3">FD-317 M1</strain>
    </source>
</reference>
<keyword evidence="1" id="KW-0732">Signal</keyword>
<protein>
    <submittedName>
        <fullName evidence="2">Uncharacterized protein</fullName>
    </submittedName>
</protein>
<dbReference type="EMBL" id="KN834763">
    <property type="protein sequence ID" value="KIK63608.1"/>
    <property type="molecule type" value="Genomic_DNA"/>
</dbReference>
<accession>A0A0D0D303</accession>